<feature type="compositionally biased region" description="Polar residues" evidence="1">
    <location>
        <begin position="122"/>
        <end position="140"/>
    </location>
</feature>
<feature type="compositionally biased region" description="Polar residues" evidence="1">
    <location>
        <begin position="51"/>
        <end position="76"/>
    </location>
</feature>
<keyword evidence="3" id="KW-1185">Reference proteome</keyword>
<protein>
    <recommendedName>
        <fullName evidence="4">Erythromycin esterase</fullName>
    </recommendedName>
</protein>
<name>A0A9W9L1L7_9EURO</name>
<feature type="compositionally biased region" description="Basic and acidic residues" evidence="1">
    <location>
        <begin position="180"/>
        <end position="200"/>
    </location>
</feature>
<evidence type="ECO:0000256" key="1">
    <source>
        <dbReference type="SAM" id="MobiDB-lite"/>
    </source>
</evidence>
<dbReference type="GeneID" id="81406818"/>
<evidence type="ECO:0000313" key="3">
    <source>
        <dbReference type="Proteomes" id="UP001149079"/>
    </source>
</evidence>
<feature type="compositionally biased region" description="Polar residues" evidence="1">
    <location>
        <begin position="331"/>
        <end position="346"/>
    </location>
</feature>
<feature type="compositionally biased region" description="Basic and acidic residues" evidence="1">
    <location>
        <begin position="358"/>
        <end position="375"/>
    </location>
</feature>
<evidence type="ECO:0000313" key="2">
    <source>
        <dbReference type="EMBL" id="KAJ5130865.1"/>
    </source>
</evidence>
<organism evidence="2 3">
    <name type="scientific">Penicillium bovifimosum</name>
    <dbReference type="NCBI Taxonomy" id="126998"/>
    <lineage>
        <taxon>Eukaryota</taxon>
        <taxon>Fungi</taxon>
        <taxon>Dikarya</taxon>
        <taxon>Ascomycota</taxon>
        <taxon>Pezizomycotina</taxon>
        <taxon>Eurotiomycetes</taxon>
        <taxon>Eurotiomycetidae</taxon>
        <taxon>Eurotiales</taxon>
        <taxon>Aspergillaceae</taxon>
        <taxon>Penicillium</taxon>
    </lineage>
</organism>
<dbReference type="AlphaFoldDB" id="A0A9W9L1L7"/>
<feature type="region of interest" description="Disordered" evidence="1">
    <location>
        <begin position="221"/>
        <end position="380"/>
    </location>
</feature>
<proteinExistence type="predicted"/>
<feature type="compositionally biased region" description="Basic and acidic residues" evidence="1">
    <location>
        <begin position="289"/>
        <end position="302"/>
    </location>
</feature>
<evidence type="ECO:0008006" key="4">
    <source>
        <dbReference type="Google" id="ProtNLM"/>
    </source>
</evidence>
<feature type="region of interest" description="Disordered" evidence="1">
    <location>
        <begin position="422"/>
        <end position="621"/>
    </location>
</feature>
<gene>
    <name evidence="2" type="ORF">N7515_006904</name>
</gene>
<sequence>MAIRRSARIRRAQESPEVEDFTPQPVATSELPSVAEVEETPSSDLPHVARTPSQNKFANASSQQISANMKTPTTVSAPRPSREEMHPSKAHQSTTKHADTGLLLGFNPVKKDANGNVVRPSITDNTPTKSKPSPATSQFGTPGFEYKFQSQEAALSDEAKLLMDSVRDDVARIKAQMAQKESKQNDEDHKGEQAHGDRKIAMPKGKASRFSDIHMAEFKKMDSIAGHPSSFRATPGRFQPMTKSLKRSKSKAQLDEAESQNSSPSRSPTKTSTLPAPTAATTAKRVKHNNTEEKPSHEDSKKKQSPQKLETPRRPMGARPRPRANVPASLMTPTQASLARKTSTSVKAPKTSLIPSFKDAKTADSPRTPRTDFNPRFKSKLPTLDNLRSILRRRQPLFSRDPAKIASGTHVAAPDFNPNSLFGGAADMSDSAPTPSPKKHVEFTPSVKSRHGLVAASPSPSKAPSQRRSMSGDVAYPTLPTLGPEEDSEVVASTTPTSKGKTIRHVRKSDAPPSCPELPVVAHGIPHGIVNKKRHRDDVDDDDAPGASNENVPPVNERTDDRSAKRFKSNPPTPSPVKKRLTKTPVRPSAGQARTPASKQRSRGVLSMSRLNALAKPKGQV</sequence>
<feature type="compositionally biased region" description="Low complexity" evidence="1">
    <location>
        <begin position="455"/>
        <end position="464"/>
    </location>
</feature>
<dbReference type="OrthoDB" id="5204833at2759"/>
<dbReference type="EMBL" id="JAPQKL010000005">
    <property type="protein sequence ID" value="KAJ5130865.1"/>
    <property type="molecule type" value="Genomic_DNA"/>
</dbReference>
<feature type="region of interest" description="Disordered" evidence="1">
    <location>
        <begin position="1"/>
        <end position="144"/>
    </location>
</feature>
<dbReference type="RefSeq" id="XP_056521244.1">
    <property type="nucleotide sequence ID" value="XM_056667648.1"/>
</dbReference>
<feature type="compositionally biased region" description="Low complexity" evidence="1">
    <location>
        <begin position="262"/>
        <end position="283"/>
    </location>
</feature>
<accession>A0A9W9L1L7</accession>
<feature type="compositionally biased region" description="Polar residues" evidence="1">
    <location>
        <begin position="491"/>
        <end position="500"/>
    </location>
</feature>
<comment type="caution">
    <text evidence="2">The sequence shown here is derived from an EMBL/GenBank/DDBJ whole genome shotgun (WGS) entry which is preliminary data.</text>
</comment>
<reference evidence="2" key="1">
    <citation type="submission" date="2022-11" db="EMBL/GenBank/DDBJ databases">
        <authorList>
            <person name="Petersen C."/>
        </authorList>
    </citation>
    <scope>NUCLEOTIDE SEQUENCE</scope>
    <source>
        <strain evidence="2">IBT 22155</strain>
    </source>
</reference>
<dbReference type="Proteomes" id="UP001149079">
    <property type="component" value="Unassembled WGS sequence"/>
</dbReference>
<feature type="compositionally biased region" description="Basic residues" evidence="1">
    <location>
        <begin position="1"/>
        <end position="10"/>
    </location>
</feature>
<feature type="region of interest" description="Disordered" evidence="1">
    <location>
        <begin position="173"/>
        <end position="208"/>
    </location>
</feature>
<reference evidence="2" key="2">
    <citation type="journal article" date="2023" name="IMA Fungus">
        <title>Comparative genomic study of the Penicillium genus elucidates a diverse pangenome and 15 lateral gene transfer events.</title>
        <authorList>
            <person name="Petersen C."/>
            <person name="Sorensen T."/>
            <person name="Nielsen M.R."/>
            <person name="Sondergaard T.E."/>
            <person name="Sorensen J.L."/>
            <person name="Fitzpatrick D.A."/>
            <person name="Frisvad J.C."/>
            <person name="Nielsen K.L."/>
        </authorList>
    </citation>
    <scope>NUCLEOTIDE SEQUENCE</scope>
    <source>
        <strain evidence="2">IBT 22155</strain>
    </source>
</reference>